<sequence length="490" mass="54701">MVNGVTKVFTGLAFYAYAFFNLFAFLFVLMINGVWFRKDTEQDELQYAIAKDQFWNLAKSPIPNFSHNFYTLRNNLKLHYISNRDGPFNGNLVIFFHGFPDSCVMWRHLLQEKSIPLQDATLVAVDLPGFGGSDSFPKYDTQILDALSEFVVAMRDTYIPVEQADSIDTLIVGHDWGCILGFRLAAEAPALADRFILTNAPHTQLALANVKGIVQSSSMIFKQFRRSPWKQWSCLSKAYNTIKPLLVQVYMMGYIFMFNLSTVYVNFLGIGGNYAFMRSVTMSAYDPKSPEWSFPECLATSFGPGKEELDTAIPSTSSTSPGETYGASVNARAKSHGQAFWNMTGYYRHGVSSRPWTKSLETIADLYALESSASESSSPGSRRRASISNGALFAVPHKGALKAPTYVLWGEKDQACSREICLNGLGDYLAKDSEVTILPRTSHWTPIQRESRAVLARVIGLFARSNSTPLPSMTAEVQKIYPDATLYVKK</sequence>
<dbReference type="SUPFAM" id="SSF53474">
    <property type="entry name" value="alpha/beta-Hydrolases"/>
    <property type="match status" value="1"/>
</dbReference>
<dbReference type="RefSeq" id="XP_016223165.1">
    <property type="nucleotide sequence ID" value="XM_016370872.1"/>
</dbReference>
<evidence type="ECO:0000313" key="5">
    <source>
        <dbReference type="EMBL" id="KIV91591.1"/>
    </source>
</evidence>
<comment type="similarity">
    <text evidence="2">Belongs to the AB hydrolase superfamily. Epoxide hydrolase family.</text>
</comment>
<dbReference type="Pfam" id="PF00561">
    <property type="entry name" value="Abhydrolase_1"/>
    <property type="match status" value="1"/>
</dbReference>
<reference evidence="5 6" key="1">
    <citation type="submission" date="2015-01" db="EMBL/GenBank/DDBJ databases">
        <title>The Genome Sequence of Exophiala mesophila CBS40295.</title>
        <authorList>
            <consortium name="The Broad Institute Genomics Platform"/>
            <person name="Cuomo C."/>
            <person name="de Hoog S."/>
            <person name="Gorbushina A."/>
            <person name="Stielow B."/>
            <person name="Teixiera M."/>
            <person name="Abouelleil A."/>
            <person name="Chapman S.B."/>
            <person name="Priest M."/>
            <person name="Young S.K."/>
            <person name="Wortman J."/>
            <person name="Nusbaum C."/>
            <person name="Birren B."/>
        </authorList>
    </citation>
    <scope>NUCLEOTIDE SEQUENCE [LARGE SCALE GENOMIC DNA]</scope>
    <source>
        <strain evidence="5 6">CBS 40295</strain>
    </source>
</reference>
<evidence type="ECO:0000313" key="6">
    <source>
        <dbReference type="Proteomes" id="UP000054302"/>
    </source>
</evidence>
<dbReference type="Proteomes" id="UP000054302">
    <property type="component" value="Unassembled WGS sequence"/>
</dbReference>
<proteinExistence type="inferred from homology"/>
<dbReference type="STRING" id="212818.A0A0D1XTV1"/>
<feature type="domain" description="AB hydrolase-1" evidence="4">
    <location>
        <begin position="92"/>
        <end position="208"/>
    </location>
</feature>
<dbReference type="InterPro" id="IPR029058">
    <property type="entry name" value="AB_hydrolase_fold"/>
</dbReference>
<dbReference type="OrthoDB" id="6431331at2759"/>
<dbReference type="PRINTS" id="PR00412">
    <property type="entry name" value="EPOXHYDRLASE"/>
</dbReference>
<evidence type="ECO:0000256" key="2">
    <source>
        <dbReference type="ARBA" id="ARBA00038334"/>
    </source>
</evidence>
<dbReference type="AlphaFoldDB" id="A0A0D1XTV1"/>
<dbReference type="GO" id="GO:0016787">
    <property type="term" value="F:hydrolase activity"/>
    <property type="evidence" value="ECO:0007669"/>
    <property type="project" value="UniProtKB-KW"/>
</dbReference>
<feature type="transmembrane region" description="Helical" evidence="3">
    <location>
        <begin position="245"/>
        <end position="267"/>
    </location>
</feature>
<dbReference type="EMBL" id="KN847523">
    <property type="protein sequence ID" value="KIV91591.1"/>
    <property type="molecule type" value="Genomic_DNA"/>
</dbReference>
<accession>A0A0D1XTV1</accession>
<keyword evidence="6" id="KW-1185">Reference proteome</keyword>
<feature type="transmembrane region" description="Helical" evidence="3">
    <location>
        <begin position="12"/>
        <end position="36"/>
    </location>
</feature>
<protein>
    <recommendedName>
        <fullName evidence="4">AB hydrolase-1 domain-containing protein</fullName>
    </recommendedName>
</protein>
<evidence type="ECO:0000256" key="1">
    <source>
        <dbReference type="ARBA" id="ARBA00022801"/>
    </source>
</evidence>
<dbReference type="VEuPathDB" id="FungiDB:PV10_06111"/>
<keyword evidence="3" id="KW-0472">Membrane</keyword>
<gene>
    <name evidence="5" type="ORF">PV10_06111</name>
</gene>
<name>A0A0D1XTV1_EXOME</name>
<dbReference type="InterPro" id="IPR000073">
    <property type="entry name" value="AB_hydrolase_1"/>
</dbReference>
<dbReference type="PANTHER" id="PTHR43329">
    <property type="entry name" value="EPOXIDE HYDROLASE"/>
    <property type="match status" value="1"/>
</dbReference>
<dbReference type="OMA" id="HWTPVER"/>
<evidence type="ECO:0000256" key="3">
    <source>
        <dbReference type="SAM" id="Phobius"/>
    </source>
</evidence>
<keyword evidence="3" id="KW-1133">Transmembrane helix</keyword>
<dbReference type="Gene3D" id="3.40.50.1820">
    <property type="entry name" value="alpha/beta hydrolase"/>
    <property type="match status" value="1"/>
</dbReference>
<evidence type="ECO:0000259" key="4">
    <source>
        <dbReference type="Pfam" id="PF00561"/>
    </source>
</evidence>
<keyword evidence="3" id="KW-0812">Transmembrane</keyword>
<organism evidence="5 6">
    <name type="scientific">Exophiala mesophila</name>
    <name type="common">Black yeast-like fungus</name>
    <dbReference type="NCBI Taxonomy" id="212818"/>
    <lineage>
        <taxon>Eukaryota</taxon>
        <taxon>Fungi</taxon>
        <taxon>Dikarya</taxon>
        <taxon>Ascomycota</taxon>
        <taxon>Pezizomycotina</taxon>
        <taxon>Eurotiomycetes</taxon>
        <taxon>Chaetothyriomycetidae</taxon>
        <taxon>Chaetothyriales</taxon>
        <taxon>Herpotrichiellaceae</taxon>
        <taxon>Exophiala</taxon>
    </lineage>
</organism>
<dbReference type="InterPro" id="IPR000639">
    <property type="entry name" value="Epox_hydrolase-like"/>
</dbReference>
<keyword evidence="1" id="KW-0378">Hydrolase</keyword>
<dbReference type="GeneID" id="27323956"/>
<dbReference type="HOGENOM" id="CLU_046024_0_0_1"/>